<dbReference type="AlphaFoldDB" id="R0K719"/>
<dbReference type="Proteomes" id="UP000296049">
    <property type="component" value="Unassembled WGS sequence"/>
</dbReference>
<keyword evidence="2" id="KW-1185">Reference proteome</keyword>
<evidence type="ECO:0000313" key="1">
    <source>
        <dbReference type="EMBL" id="EOB05587.1"/>
    </source>
</evidence>
<sequence length="99" mass="11029">MDECGKSPVSFEGKDGAQLNTREQLEVAWLSWPAAAFWLSCPSGWQVCASGEHKCLPYKGEEWLLTEITTHCIIQMTIVNRYLKRTNSCAHQLAVSLAG</sequence>
<dbReference type="EMBL" id="KB742680">
    <property type="protein sequence ID" value="EOB05587.1"/>
    <property type="molecule type" value="Genomic_DNA"/>
</dbReference>
<protein>
    <submittedName>
        <fullName evidence="1">Uncharacterized protein</fullName>
    </submittedName>
</protein>
<gene>
    <name evidence="1" type="ORF">Anapl_06919</name>
</gene>
<proteinExistence type="predicted"/>
<accession>R0K719</accession>
<organism evidence="1 2">
    <name type="scientific">Anas platyrhynchos</name>
    <name type="common">Mallard</name>
    <name type="synonym">Anas boschas</name>
    <dbReference type="NCBI Taxonomy" id="8839"/>
    <lineage>
        <taxon>Eukaryota</taxon>
        <taxon>Metazoa</taxon>
        <taxon>Chordata</taxon>
        <taxon>Craniata</taxon>
        <taxon>Vertebrata</taxon>
        <taxon>Euteleostomi</taxon>
        <taxon>Archelosauria</taxon>
        <taxon>Archosauria</taxon>
        <taxon>Dinosauria</taxon>
        <taxon>Saurischia</taxon>
        <taxon>Theropoda</taxon>
        <taxon>Coelurosauria</taxon>
        <taxon>Aves</taxon>
        <taxon>Neognathae</taxon>
        <taxon>Galloanserae</taxon>
        <taxon>Anseriformes</taxon>
        <taxon>Anatidae</taxon>
        <taxon>Anatinae</taxon>
        <taxon>Anas</taxon>
    </lineage>
</organism>
<reference evidence="2" key="1">
    <citation type="journal article" date="2013" name="Nat. Genet.">
        <title>The duck genome and transcriptome provide insight into an avian influenza virus reservoir species.</title>
        <authorList>
            <person name="Huang Y."/>
            <person name="Li Y."/>
            <person name="Burt D.W."/>
            <person name="Chen H."/>
            <person name="Zhang Y."/>
            <person name="Qian W."/>
            <person name="Kim H."/>
            <person name="Gan S."/>
            <person name="Zhao Y."/>
            <person name="Li J."/>
            <person name="Yi K."/>
            <person name="Feng H."/>
            <person name="Zhu P."/>
            <person name="Li B."/>
            <person name="Liu Q."/>
            <person name="Fairley S."/>
            <person name="Magor K.E."/>
            <person name="Du Z."/>
            <person name="Hu X."/>
            <person name="Goodman L."/>
            <person name="Tafer H."/>
            <person name="Vignal A."/>
            <person name="Lee T."/>
            <person name="Kim K.W."/>
            <person name="Sheng Z."/>
            <person name="An Y."/>
            <person name="Searle S."/>
            <person name="Herrero J."/>
            <person name="Groenen M.A."/>
            <person name="Crooijmans R.P."/>
            <person name="Faraut T."/>
            <person name="Cai Q."/>
            <person name="Webster R.G."/>
            <person name="Aldridge J.R."/>
            <person name="Warren W.C."/>
            <person name="Bartschat S."/>
            <person name="Kehr S."/>
            <person name="Marz M."/>
            <person name="Stadler P.F."/>
            <person name="Smith J."/>
            <person name="Kraus R.H."/>
            <person name="Zhao Y."/>
            <person name="Ren L."/>
            <person name="Fei J."/>
            <person name="Morisson M."/>
            <person name="Kaiser P."/>
            <person name="Griffin D.K."/>
            <person name="Rao M."/>
            <person name="Pitel F."/>
            <person name="Wang J."/>
            <person name="Li N."/>
        </authorList>
    </citation>
    <scope>NUCLEOTIDE SEQUENCE [LARGE SCALE GENOMIC DNA]</scope>
</reference>
<evidence type="ECO:0000313" key="2">
    <source>
        <dbReference type="Proteomes" id="UP000296049"/>
    </source>
</evidence>
<name>R0K719_ANAPL</name>